<feature type="transmembrane region" description="Helical" evidence="1">
    <location>
        <begin position="36"/>
        <end position="53"/>
    </location>
</feature>
<keyword evidence="1" id="KW-0812">Transmembrane</keyword>
<gene>
    <name evidence="2" type="ORF">NXC12_CH03331</name>
</gene>
<name>A0AAN1BHC9_RHIET</name>
<feature type="transmembrane region" description="Helical" evidence="1">
    <location>
        <begin position="12"/>
        <end position="30"/>
    </location>
</feature>
<evidence type="ECO:0000256" key="1">
    <source>
        <dbReference type="SAM" id="Phobius"/>
    </source>
</evidence>
<dbReference type="EMBL" id="CP020906">
    <property type="protein sequence ID" value="ARQ11314.1"/>
    <property type="molecule type" value="Genomic_DNA"/>
</dbReference>
<dbReference type="Proteomes" id="UP000194159">
    <property type="component" value="Chromosome"/>
</dbReference>
<reference evidence="2 3" key="1">
    <citation type="submission" date="2017-04" db="EMBL/GenBank/DDBJ databases">
        <title>Complete genome sequences of Rhizobium genomic linages associated to common bean (phaseolus vulgaris).</title>
        <authorList>
            <person name="Santamaria R.I."/>
            <person name="Bustos P."/>
            <person name="Perez-Carrascal O."/>
            <person name="Martinez-Flores I."/>
            <person name="Juarez S."/>
            <person name="Lozano L."/>
            <person name="Miranda F."/>
            <person name="Vinuesa P."/>
            <person name="Martinez-Romero E."/>
            <person name="Cevallos M.A."/>
            <person name="Romero D."/>
            <person name="Davila G."/>
            <person name="Gonzalez V."/>
        </authorList>
    </citation>
    <scope>NUCLEOTIDE SEQUENCE [LARGE SCALE GENOMIC DNA]</scope>
    <source>
        <strain evidence="2 3">NXC12</strain>
    </source>
</reference>
<proteinExistence type="predicted"/>
<evidence type="ECO:0000313" key="3">
    <source>
        <dbReference type="Proteomes" id="UP000194159"/>
    </source>
</evidence>
<dbReference type="AlphaFoldDB" id="A0AAN1BHC9"/>
<organism evidence="2 3">
    <name type="scientific">Rhizobium etli</name>
    <dbReference type="NCBI Taxonomy" id="29449"/>
    <lineage>
        <taxon>Bacteria</taxon>
        <taxon>Pseudomonadati</taxon>
        <taxon>Pseudomonadota</taxon>
        <taxon>Alphaproteobacteria</taxon>
        <taxon>Hyphomicrobiales</taxon>
        <taxon>Rhizobiaceae</taxon>
        <taxon>Rhizobium/Agrobacterium group</taxon>
        <taxon>Rhizobium</taxon>
    </lineage>
</organism>
<accession>A0AAN1BHC9</accession>
<keyword evidence="1" id="KW-0472">Membrane</keyword>
<keyword evidence="1" id="KW-1133">Transmembrane helix</keyword>
<sequence length="91" mass="10256">MEDWFNYLTSYFYMAFQNAAFFMATVRSGVSLLDDRQFATFVLGAVGIILILFGRTSLQLRRSACVVCSLNDELEQATQELNVERLASGGR</sequence>
<protein>
    <submittedName>
        <fullName evidence="2">Uncharacterized protein</fullName>
    </submittedName>
</protein>
<evidence type="ECO:0000313" key="2">
    <source>
        <dbReference type="EMBL" id="ARQ11314.1"/>
    </source>
</evidence>